<evidence type="ECO:0000313" key="1">
    <source>
        <dbReference type="EMBL" id="QZE15773.1"/>
    </source>
</evidence>
<sequence>MQIKKAEQRNNIIEAACQEFYSNGFKGSSMRNIAQNADVSLSNIYNYFKNKDEILIQILKPLMTEITSMLGEHNDSSKLDTTVFYLDSFIEEGADYYMNLVTMYKKELKLLLCDCEGSLYESFREDFIGLQCDIGRAYLKEMKQKYPDINANISSLFVRNISSWFVEILSELVCNDYPLDKMRTFFEEYVLFSTAGWKKIMNI</sequence>
<accession>A0AC61NJR2</accession>
<keyword evidence="2" id="KW-1185">Reference proteome</keyword>
<dbReference type="Proteomes" id="UP000826212">
    <property type="component" value="Chromosome"/>
</dbReference>
<gene>
    <name evidence="1" type="ORF">K4L44_08045</name>
</gene>
<reference evidence="1" key="1">
    <citation type="submission" date="2021-08" db="EMBL/GenBank/DDBJ databases">
        <title>Novel anaerobic bacterium isolated from sea squirt in East Sea, Republic of Korea.</title>
        <authorList>
            <person name="Nguyen T.H."/>
            <person name="Li Z."/>
            <person name="Lee Y.-J."/>
            <person name="Ko J."/>
            <person name="Kim S.-G."/>
        </authorList>
    </citation>
    <scope>NUCLEOTIDE SEQUENCE</scope>
    <source>
        <strain evidence="1">KCTC 25031</strain>
    </source>
</reference>
<organism evidence="1 2">
    <name type="scientific">Halosquirtibacter laminarini</name>
    <dbReference type="NCBI Taxonomy" id="3374600"/>
    <lineage>
        <taxon>Bacteria</taxon>
        <taxon>Pseudomonadati</taxon>
        <taxon>Bacteroidota</taxon>
        <taxon>Bacteroidia</taxon>
        <taxon>Marinilabiliales</taxon>
        <taxon>Prolixibacteraceae</taxon>
        <taxon>Halosquirtibacter</taxon>
    </lineage>
</organism>
<dbReference type="EMBL" id="CP081303">
    <property type="protein sequence ID" value="QZE15773.1"/>
    <property type="molecule type" value="Genomic_DNA"/>
</dbReference>
<name>A0AC61NJR2_9BACT</name>
<evidence type="ECO:0000313" key="2">
    <source>
        <dbReference type="Proteomes" id="UP000826212"/>
    </source>
</evidence>
<proteinExistence type="predicted"/>
<protein>
    <submittedName>
        <fullName evidence="1">TetR/AcrR family transcriptional regulator</fullName>
    </submittedName>
</protein>